<keyword evidence="3" id="KW-1185">Reference proteome</keyword>
<feature type="compositionally biased region" description="Acidic residues" evidence="1">
    <location>
        <begin position="27"/>
        <end position="36"/>
    </location>
</feature>
<protein>
    <submittedName>
        <fullName evidence="2">Uncharacterized protein</fullName>
    </submittedName>
</protein>
<dbReference type="AlphaFoldDB" id="A0AAF0PZ43"/>
<feature type="region of interest" description="Disordered" evidence="1">
    <location>
        <begin position="1"/>
        <end position="52"/>
    </location>
</feature>
<organism evidence="2 3">
    <name type="scientific">Solanum verrucosum</name>
    <dbReference type="NCBI Taxonomy" id="315347"/>
    <lineage>
        <taxon>Eukaryota</taxon>
        <taxon>Viridiplantae</taxon>
        <taxon>Streptophyta</taxon>
        <taxon>Embryophyta</taxon>
        <taxon>Tracheophyta</taxon>
        <taxon>Spermatophyta</taxon>
        <taxon>Magnoliopsida</taxon>
        <taxon>eudicotyledons</taxon>
        <taxon>Gunneridae</taxon>
        <taxon>Pentapetalae</taxon>
        <taxon>asterids</taxon>
        <taxon>lamiids</taxon>
        <taxon>Solanales</taxon>
        <taxon>Solanaceae</taxon>
        <taxon>Solanoideae</taxon>
        <taxon>Solaneae</taxon>
        <taxon>Solanum</taxon>
    </lineage>
</organism>
<proteinExistence type="predicted"/>
<evidence type="ECO:0000256" key="1">
    <source>
        <dbReference type="SAM" id="MobiDB-lite"/>
    </source>
</evidence>
<evidence type="ECO:0000313" key="2">
    <source>
        <dbReference type="EMBL" id="WMV13662.1"/>
    </source>
</evidence>
<name>A0AAF0PZ43_SOLVR</name>
<dbReference type="Proteomes" id="UP001234989">
    <property type="component" value="Chromosome 2"/>
</dbReference>
<gene>
    <name evidence="2" type="ORF">MTR67_007047</name>
</gene>
<dbReference type="EMBL" id="CP133613">
    <property type="protein sequence ID" value="WMV13662.1"/>
    <property type="molecule type" value="Genomic_DNA"/>
</dbReference>
<feature type="compositionally biased region" description="Pro residues" evidence="1">
    <location>
        <begin position="1"/>
        <end position="10"/>
    </location>
</feature>
<accession>A0AAF0PZ43</accession>
<sequence>MTTPLNVPPDKPSEERQINKGPVIDEYAVDNSEDELNRDNQSLNDPDEDDETSELLIKAFSPSPDRGLEEEIQHMADIQGLSPRGLNHDRFQFKKARHQHCHCWQTKY</sequence>
<evidence type="ECO:0000313" key="3">
    <source>
        <dbReference type="Proteomes" id="UP001234989"/>
    </source>
</evidence>
<reference evidence="2" key="1">
    <citation type="submission" date="2023-08" db="EMBL/GenBank/DDBJ databases">
        <title>A de novo genome assembly of Solanum verrucosum Schlechtendal, a Mexican diploid species geographically isolated from the other diploid A-genome species in potato relatives.</title>
        <authorList>
            <person name="Hosaka K."/>
        </authorList>
    </citation>
    <scope>NUCLEOTIDE SEQUENCE</scope>
    <source>
        <tissue evidence="2">Young leaves</tissue>
    </source>
</reference>